<dbReference type="InterPro" id="IPR017853">
    <property type="entry name" value="GH"/>
</dbReference>
<dbReference type="InterPro" id="IPR005199">
    <property type="entry name" value="Glyco_hydro_79"/>
</dbReference>
<gene>
    <name evidence="1" type="ORF">Q8A70_08875</name>
</gene>
<accession>A0ABU0YJ86</accession>
<dbReference type="Gene3D" id="3.20.20.80">
    <property type="entry name" value="Glycosidases"/>
    <property type="match status" value="1"/>
</dbReference>
<dbReference type="PANTHER" id="PTHR46145">
    <property type="entry name" value="HEPARANASE"/>
    <property type="match status" value="1"/>
</dbReference>
<evidence type="ECO:0000313" key="2">
    <source>
        <dbReference type="Proteomes" id="UP001230156"/>
    </source>
</evidence>
<sequence>MRLTPSELRPIGTIGPRFQSYNVEMVEVTGGRFWTPYAVLVNGGGLYHERAPIDLESKKLCRLAAALGPAYVRVSGTWANSTCFCDSDPAPAAPPKGFGGMLTRQQWQGVIDFCRAVDGEIVTSVAISDGTRDPQGRWQPDQLQSLLAVTSAAGATIAGIEFMNEPSARAGAPSGYDAVAYARDFAVFGETLRTASPRTLIAGPSALGDRSDDPNEPELSARRILEQPGGAALDVLSYHHYGAASRRCASDTWWPQTRAQDALGEDWLGRTEQAFHVYRGLRDRFVPGKPIWLTETADTVCGGNPWAATFLDSFRYLDQLGRLARGGVQSVMHNTLAASDYGMIDEATLAPRPNYWCALLWRKLMGMTVFDCGALVPGFHVYAHCLRDRPSGMAVLALNLDRGKEQMLRLPVPSARYTLTAKDLQARSIMLNGTVLQVSPDGTLPALEADLMPSGTLRLPPASVTFLEIQGE</sequence>
<proteinExistence type="predicted"/>
<dbReference type="SUPFAM" id="SSF51445">
    <property type="entry name" value="(Trans)glycosidases"/>
    <property type="match status" value="1"/>
</dbReference>
<comment type="caution">
    <text evidence="1">The sequence shown here is derived from an EMBL/GenBank/DDBJ whole genome shotgun (WGS) entry which is preliminary data.</text>
</comment>
<evidence type="ECO:0000313" key="1">
    <source>
        <dbReference type="EMBL" id="MDQ7247777.1"/>
    </source>
</evidence>
<reference evidence="2" key="1">
    <citation type="submission" date="2023-08" db="EMBL/GenBank/DDBJ databases">
        <title>Rhodospirillaceae gen. nov., a novel taxon isolated from the Yangtze River Yuezi River estuary sludge.</title>
        <authorList>
            <person name="Ruan L."/>
        </authorList>
    </citation>
    <scope>NUCLEOTIDE SEQUENCE [LARGE SCALE GENOMIC DNA]</scope>
    <source>
        <strain evidence="2">R-7</strain>
    </source>
</reference>
<dbReference type="PANTHER" id="PTHR46145:SF4">
    <property type="entry name" value="HEPARANASE"/>
    <property type="match status" value="1"/>
</dbReference>
<dbReference type="RefSeq" id="WP_379955211.1">
    <property type="nucleotide sequence ID" value="NZ_JAUYVI010000003.1"/>
</dbReference>
<dbReference type="Pfam" id="PF03662">
    <property type="entry name" value="Glyco_hydro_79n"/>
    <property type="match status" value="1"/>
</dbReference>
<dbReference type="EMBL" id="JAUYVI010000003">
    <property type="protein sequence ID" value="MDQ7247777.1"/>
    <property type="molecule type" value="Genomic_DNA"/>
</dbReference>
<organism evidence="1 2">
    <name type="scientific">Dongia sedimenti</name>
    <dbReference type="NCBI Taxonomy" id="3064282"/>
    <lineage>
        <taxon>Bacteria</taxon>
        <taxon>Pseudomonadati</taxon>
        <taxon>Pseudomonadota</taxon>
        <taxon>Alphaproteobacteria</taxon>
        <taxon>Rhodospirillales</taxon>
        <taxon>Dongiaceae</taxon>
        <taxon>Dongia</taxon>
    </lineage>
</organism>
<keyword evidence="2" id="KW-1185">Reference proteome</keyword>
<evidence type="ECO:0008006" key="3">
    <source>
        <dbReference type="Google" id="ProtNLM"/>
    </source>
</evidence>
<name>A0ABU0YJ86_9PROT</name>
<dbReference type="Proteomes" id="UP001230156">
    <property type="component" value="Unassembled WGS sequence"/>
</dbReference>
<protein>
    <recommendedName>
        <fullName evidence="3">Glycosyl hydrolase family 79</fullName>
    </recommendedName>
</protein>